<name>A0A6B3NCD1_9CYAN</name>
<comment type="caution">
    <text evidence="1">The sequence shown here is derived from an EMBL/GenBank/DDBJ whole genome shotgun (WGS) entry which is preliminary data.</text>
</comment>
<evidence type="ECO:0000313" key="1">
    <source>
        <dbReference type="EMBL" id="NER28585.1"/>
    </source>
</evidence>
<organism evidence="1">
    <name type="scientific">Symploca sp. SIO1C4</name>
    <dbReference type="NCBI Taxonomy" id="2607765"/>
    <lineage>
        <taxon>Bacteria</taxon>
        <taxon>Bacillati</taxon>
        <taxon>Cyanobacteriota</taxon>
        <taxon>Cyanophyceae</taxon>
        <taxon>Coleofasciculales</taxon>
        <taxon>Coleofasciculaceae</taxon>
        <taxon>Symploca</taxon>
    </lineage>
</organism>
<sequence>MKTVELCCILIATALDHHRQYRAKLLFKTIAEGVETIEKSVIDLVE</sequence>
<accession>A0A6B3NCD1</accession>
<dbReference type="EMBL" id="JAAHFQ010000234">
    <property type="protein sequence ID" value="NER28585.1"/>
    <property type="molecule type" value="Genomic_DNA"/>
</dbReference>
<gene>
    <name evidence="1" type="ORF">F6J89_13365</name>
</gene>
<dbReference type="AlphaFoldDB" id="A0A6B3NCD1"/>
<proteinExistence type="predicted"/>
<protein>
    <submittedName>
        <fullName evidence="1">Uncharacterized protein</fullName>
    </submittedName>
</protein>
<reference evidence="1" key="1">
    <citation type="submission" date="2019-11" db="EMBL/GenBank/DDBJ databases">
        <title>Genomic insights into an expanded diversity of filamentous marine cyanobacteria reveals the extraordinary biosynthetic potential of Moorea and Okeania.</title>
        <authorList>
            <person name="Ferreira Leao T."/>
            <person name="Wang M."/>
            <person name="Moss N."/>
            <person name="Da Silva R."/>
            <person name="Sanders J."/>
            <person name="Nurk S."/>
            <person name="Gurevich A."/>
            <person name="Humphrey G."/>
            <person name="Reher R."/>
            <person name="Zhu Q."/>
            <person name="Belda-Ferre P."/>
            <person name="Glukhov E."/>
            <person name="Rex R."/>
            <person name="Dorrestein P.C."/>
            <person name="Knight R."/>
            <person name="Pevzner P."/>
            <person name="Gerwick W.H."/>
            <person name="Gerwick L."/>
        </authorList>
    </citation>
    <scope>NUCLEOTIDE SEQUENCE</scope>
    <source>
        <strain evidence="1">SIO1C4</strain>
    </source>
</reference>